<protein>
    <recommendedName>
        <fullName evidence="5">Type I restriction modification DNA specificity domain-containing protein</fullName>
    </recommendedName>
</protein>
<dbReference type="Gene3D" id="3.90.220.20">
    <property type="entry name" value="DNA methylase specificity domains"/>
    <property type="match status" value="2"/>
</dbReference>
<keyword evidence="2" id="KW-0238">DNA-binding</keyword>
<name>A0A6V8L8I1_9ACTN</name>
<comment type="caution">
    <text evidence="3">The sequence shown here is derived from an EMBL/GenBank/DDBJ whole genome shotgun (WGS) entry which is preliminary data.</text>
</comment>
<dbReference type="InterPro" id="IPR044946">
    <property type="entry name" value="Restrct_endonuc_typeI_TRD_sf"/>
</dbReference>
<evidence type="ECO:0000313" key="3">
    <source>
        <dbReference type="EMBL" id="GFJ90307.1"/>
    </source>
</evidence>
<dbReference type="Proteomes" id="UP000482960">
    <property type="component" value="Unassembled WGS sequence"/>
</dbReference>
<evidence type="ECO:0000256" key="2">
    <source>
        <dbReference type="ARBA" id="ARBA00023125"/>
    </source>
</evidence>
<dbReference type="SUPFAM" id="SSF116734">
    <property type="entry name" value="DNA methylase specificity domain"/>
    <property type="match status" value="1"/>
</dbReference>
<dbReference type="GO" id="GO:0009307">
    <property type="term" value="P:DNA restriction-modification system"/>
    <property type="evidence" value="ECO:0007669"/>
    <property type="project" value="UniProtKB-KW"/>
</dbReference>
<keyword evidence="1" id="KW-0680">Restriction system</keyword>
<reference evidence="3 4" key="2">
    <citation type="submission" date="2020-03" db="EMBL/GenBank/DDBJ databases">
        <authorList>
            <person name="Ichikawa N."/>
            <person name="Kimura A."/>
            <person name="Kitahashi Y."/>
            <person name="Uohara A."/>
        </authorList>
    </citation>
    <scope>NUCLEOTIDE SEQUENCE [LARGE SCALE GENOMIC DNA]</scope>
    <source>
        <strain evidence="3 4">NBRC 108638</strain>
    </source>
</reference>
<sequence length="228" mass="24538">MRDRLRRAAAGLTALSGGQHWPPAGGTARTWRHATVADLLRGDALTLVRAPIFNRQAVDASRGEAAHARTLTAQDVLTRRPASGPAEQTGEEITIEAGDVILPEILHHGAGVARVAVDADAGHLLGRQLYLLRPDPTRFDPWFLAGFLAGEDNLNAASTGTSIVRVDVRRLRIPLLPLPEQHRYAVAFRRLHAMRFAADLANRLADETARVLSAGLTEGALLPPDTAT</sequence>
<dbReference type="EMBL" id="BLPG01000001">
    <property type="protein sequence ID" value="GFJ90307.1"/>
    <property type="molecule type" value="Genomic_DNA"/>
</dbReference>
<evidence type="ECO:0000313" key="4">
    <source>
        <dbReference type="Proteomes" id="UP000482960"/>
    </source>
</evidence>
<dbReference type="AlphaFoldDB" id="A0A6V8L8I1"/>
<keyword evidence="4" id="KW-1185">Reference proteome</keyword>
<evidence type="ECO:0008006" key="5">
    <source>
        <dbReference type="Google" id="ProtNLM"/>
    </source>
</evidence>
<accession>A0A6V8L8I1</accession>
<dbReference type="GO" id="GO:0003677">
    <property type="term" value="F:DNA binding"/>
    <property type="evidence" value="ECO:0007669"/>
    <property type="project" value="UniProtKB-KW"/>
</dbReference>
<organism evidence="3 4">
    <name type="scientific">Phytohabitans rumicis</name>
    <dbReference type="NCBI Taxonomy" id="1076125"/>
    <lineage>
        <taxon>Bacteria</taxon>
        <taxon>Bacillati</taxon>
        <taxon>Actinomycetota</taxon>
        <taxon>Actinomycetes</taxon>
        <taxon>Micromonosporales</taxon>
        <taxon>Micromonosporaceae</taxon>
    </lineage>
</organism>
<gene>
    <name evidence="3" type="ORF">Prum_039490</name>
</gene>
<proteinExistence type="predicted"/>
<reference evidence="3 4" key="1">
    <citation type="submission" date="2020-03" db="EMBL/GenBank/DDBJ databases">
        <title>Whole genome shotgun sequence of Phytohabitans rumicis NBRC 108638.</title>
        <authorList>
            <person name="Komaki H."/>
            <person name="Tamura T."/>
        </authorList>
    </citation>
    <scope>NUCLEOTIDE SEQUENCE [LARGE SCALE GENOMIC DNA]</scope>
    <source>
        <strain evidence="3 4">NBRC 108638</strain>
    </source>
</reference>
<dbReference type="RefSeq" id="WP_218577286.1">
    <property type="nucleotide sequence ID" value="NZ_BLPG01000001.1"/>
</dbReference>
<evidence type="ECO:0000256" key="1">
    <source>
        <dbReference type="ARBA" id="ARBA00022747"/>
    </source>
</evidence>